<comment type="caution">
    <text evidence="2">The sequence shown here is derived from an EMBL/GenBank/DDBJ whole genome shotgun (WGS) entry which is preliminary data.</text>
</comment>
<protein>
    <submittedName>
        <fullName evidence="2">IS630 family transposase ISThsp15</fullName>
    </submittedName>
</protein>
<dbReference type="Pfam" id="PF13358">
    <property type="entry name" value="DDE_3"/>
    <property type="match status" value="1"/>
</dbReference>
<dbReference type="Proteomes" id="UP000701702">
    <property type="component" value="Unassembled WGS sequence"/>
</dbReference>
<name>A0ABN7ZV75_9BURK</name>
<sequence length="360" mass="41276">MSRGRHATPVKLAKKEQQELLSLIERKTAAQRDVMRARIALWAHEGHSNTVIARELGVSVQTVCLWRKRISQQGAQGIREGERSGRPARLTQEARLQLIALACETQEPEGRVTPTLDEIVARAVERGVVEQISRSQVQRILQAGDVRPHRVQQWLHSPDPAFREKVNGICKLYRKAPRNAVVLSIDEKTGIQAIERKYLGRAPAPGRLRRREFEYIRHGTQALIAALDVHTGQVLAECRDRRTQDDLVAFMERVASAYPDKQVHVVWDNLNTHRAEAVWQAFNARHDGRFHFHFTPLHASWVNQIELWFACYTRRVLRHASHSSIAHLRERTEQFVGAHNQVARPFKWSFRGYPLQTGAS</sequence>
<dbReference type="SUPFAM" id="SSF46689">
    <property type="entry name" value="Homeodomain-like"/>
    <property type="match status" value="1"/>
</dbReference>
<accession>A0ABN7ZV75</accession>
<dbReference type="EMBL" id="CAJZAF010000098">
    <property type="protein sequence ID" value="CAG9187702.1"/>
    <property type="molecule type" value="Genomic_DNA"/>
</dbReference>
<dbReference type="NCBIfam" id="NF033545">
    <property type="entry name" value="transpos_IS630"/>
    <property type="match status" value="1"/>
</dbReference>
<dbReference type="InterPro" id="IPR038717">
    <property type="entry name" value="Tc1-like_DDE_dom"/>
</dbReference>
<evidence type="ECO:0000259" key="1">
    <source>
        <dbReference type="Pfam" id="PF13358"/>
    </source>
</evidence>
<evidence type="ECO:0000313" key="2">
    <source>
        <dbReference type="EMBL" id="CAG9187702.1"/>
    </source>
</evidence>
<gene>
    <name evidence="2" type="ORF">LMG23994_07147</name>
</gene>
<keyword evidence="3" id="KW-1185">Reference proteome</keyword>
<dbReference type="InterPro" id="IPR009057">
    <property type="entry name" value="Homeodomain-like_sf"/>
</dbReference>
<dbReference type="InterPro" id="IPR036388">
    <property type="entry name" value="WH-like_DNA-bd_sf"/>
</dbReference>
<proteinExistence type="predicted"/>
<dbReference type="Pfam" id="PF13565">
    <property type="entry name" value="HTH_32"/>
    <property type="match status" value="1"/>
</dbReference>
<dbReference type="InterPro" id="IPR036397">
    <property type="entry name" value="RNaseH_sf"/>
</dbReference>
<feature type="domain" description="Tc1-like transposase DDE" evidence="1">
    <location>
        <begin position="182"/>
        <end position="328"/>
    </location>
</feature>
<reference evidence="2 3" key="1">
    <citation type="submission" date="2021-08" db="EMBL/GenBank/DDBJ databases">
        <authorList>
            <person name="Peeters C."/>
        </authorList>
    </citation>
    <scope>NUCLEOTIDE SEQUENCE [LARGE SCALE GENOMIC DNA]</scope>
    <source>
        <strain evidence="2 3">LMG 23994</strain>
    </source>
</reference>
<evidence type="ECO:0000313" key="3">
    <source>
        <dbReference type="Proteomes" id="UP000701702"/>
    </source>
</evidence>
<dbReference type="Gene3D" id="3.30.420.10">
    <property type="entry name" value="Ribonuclease H-like superfamily/Ribonuclease H"/>
    <property type="match status" value="1"/>
</dbReference>
<dbReference type="RefSeq" id="WP_224011192.1">
    <property type="nucleotide sequence ID" value="NZ_CAJZAF010000098.1"/>
</dbReference>
<dbReference type="InterPro" id="IPR047655">
    <property type="entry name" value="Transpos_IS630-like"/>
</dbReference>
<organism evidence="2 3">
    <name type="scientific">Cupriavidus pinatubonensis</name>
    <dbReference type="NCBI Taxonomy" id="248026"/>
    <lineage>
        <taxon>Bacteria</taxon>
        <taxon>Pseudomonadati</taxon>
        <taxon>Pseudomonadota</taxon>
        <taxon>Betaproteobacteria</taxon>
        <taxon>Burkholderiales</taxon>
        <taxon>Burkholderiaceae</taxon>
        <taxon>Cupriavidus</taxon>
    </lineage>
</organism>
<dbReference type="Gene3D" id="1.10.10.10">
    <property type="entry name" value="Winged helix-like DNA-binding domain superfamily/Winged helix DNA-binding domain"/>
    <property type="match status" value="1"/>
</dbReference>